<dbReference type="PANTHER" id="PTHR34809">
    <property type="entry name" value="MALTOSE EXCESS PROTEIN 1, CHLOROPLASTIC-RELATED"/>
    <property type="match status" value="1"/>
</dbReference>
<keyword evidence="2" id="KW-1133">Transmembrane helix</keyword>
<reference evidence="4 5" key="1">
    <citation type="journal article" date="2018" name="Plant J.">
        <title>Genome sequences of Chlorella sorokiniana UTEX 1602 and Micractinium conductrix SAG 241.80: implications to maltose excretion by a green alga.</title>
        <authorList>
            <person name="Arriola M.B."/>
            <person name="Velmurugan N."/>
            <person name="Zhang Y."/>
            <person name="Plunkett M.H."/>
            <person name="Hondzo H."/>
            <person name="Barney B.M."/>
        </authorList>
    </citation>
    <scope>NUCLEOTIDE SEQUENCE [LARGE SCALE GENOMIC DNA]</scope>
    <source>
        <strain evidence="4 5">SAG 241.80</strain>
    </source>
</reference>
<evidence type="ECO:0000313" key="4">
    <source>
        <dbReference type="EMBL" id="PSC67260.1"/>
    </source>
</evidence>
<gene>
    <name evidence="4" type="ORF">C2E20_9065</name>
</gene>
<evidence type="ECO:0000256" key="2">
    <source>
        <dbReference type="SAM" id="Phobius"/>
    </source>
</evidence>
<evidence type="ECO:0000313" key="5">
    <source>
        <dbReference type="Proteomes" id="UP000239649"/>
    </source>
</evidence>
<feature type="compositionally biased region" description="Basic and acidic residues" evidence="1">
    <location>
        <begin position="156"/>
        <end position="171"/>
    </location>
</feature>
<dbReference type="GO" id="GO:0005363">
    <property type="term" value="F:maltose transmembrane transporter activity"/>
    <property type="evidence" value="ECO:0007669"/>
    <property type="project" value="TreeGrafter"/>
</dbReference>
<dbReference type="GO" id="GO:0003700">
    <property type="term" value="F:DNA-binding transcription factor activity"/>
    <property type="evidence" value="ECO:0007669"/>
    <property type="project" value="InterPro"/>
</dbReference>
<dbReference type="AlphaFoldDB" id="A0A2P6UZJ6"/>
<name>A0A2P6UZJ6_9CHLO</name>
<feature type="compositionally biased region" description="Gly residues" evidence="1">
    <location>
        <begin position="135"/>
        <end position="146"/>
    </location>
</feature>
<protein>
    <submittedName>
        <fullName evidence="4">Maltose excess chloroplastic-like</fullName>
    </submittedName>
</protein>
<evidence type="ECO:0000259" key="3">
    <source>
        <dbReference type="PROSITE" id="PS50217"/>
    </source>
</evidence>
<feature type="transmembrane region" description="Helical" evidence="2">
    <location>
        <begin position="1004"/>
        <end position="1022"/>
    </location>
</feature>
<dbReference type="Gene3D" id="1.20.5.170">
    <property type="match status" value="1"/>
</dbReference>
<feature type="region of interest" description="Disordered" evidence="1">
    <location>
        <begin position="348"/>
        <end position="389"/>
    </location>
</feature>
<keyword evidence="5" id="KW-1185">Reference proteome</keyword>
<feature type="transmembrane region" description="Helical" evidence="2">
    <location>
        <begin position="826"/>
        <end position="848"/>
    </location>
</feature>
<keyword evidence="2" id="KW-0472">Membrane</keyword>
<dbReference type="SMART" id="SM00338">
    <property type="entry name" value="BRLZ"/>
    <property type="match status" value="1"/>
</dbReference>
<dbReference type="PROSITE" id="PS50217">
    <property type="entry name" value="BZIP"/>
    <property type="match status" value="1"/>
</dbReference>
<dbReference type="OrthoDB" id="8048523at2759"/>
<feature type="domain" description="BZIP" evidence="3">
    <location>
        <begin position="159"/>
        <end position="222"/>
    </location>
</feature>
<keyword evidence="2" id="KW-0812">Transmembrane</keyword>
<dbReference type="InterPro" id="IPR046347">
    <property type="entry name" value="bZIP_sf"/>
</dbReference>
<feature type="transmembrane region" description="Helical" evidence="2">
    <location>
        <begin position="881"/>
        <end position="899"/>
    </location>
</feature>
<dbReference type="Pfam" id="PF00170">
    <property type="entry name" value="bZIP_1"/>
    <property type="match status" value="1"/>
</dbReference>
<accession>A0A2P6UZJ6</accession>
<organism evidence="4 5">
    <name type="scientific">Micractinium conductrix</name>
    <dbReference type="NCBI Taxonomy" id="554055"/>
    <lineage>
        <taxon>Eukaryota</taxon>
        <taxon>Viridiplantae</taxon>
        <taxon>Chlorophyta</taxon>
        <taxon>core chlorophytes</taxon>
        <taxon>Trebouxiophyceae</taxon>
        <taxon>Chlorellales</taxon>
        <taxon>Chlorellaceae</taxon>
        <taxon>Chlorella clade</taxon>
        <taxon>Micractinium</taxon>
    </lineage>
</organism>
<feature type="compositionally biased region" description="Low complexity" evidence="1">
    <location>
        <begin position="350"/>
        <end position="389"/>
    </location>
</feature>
<dbReference type="Proteomes" id="UP000239649">
    <property type="component" value="Unassembled WGS sequence"/>
</dbReference>
<feature type="compositionally biased region" description="Gly residues" evidence="1">
    <location>
        <begin position="685"/>
        <end position="697"/>
    </location>
</feature>
<dbReference type="CDD" id="cd14704">
    <property type="entry name" value="bZIP_HY5-like"/>
    <property type="match status" value="1"/>
</dbReference>
<proteinExistence type="predicted"/>
<dbReference type="InterPro" id="IPR034628">
    <property type="entry name" value="MEX1/MEX1-like"/>
</dbReference>
<dbReference type="InterPro" id="IPR004827">
    <property type="entry name" value="bZIP"/>
</dbReference>
<feature type="transmembrane region" description="Helical" evidence="2">
    <location>
        <begin position="944"/>
        <end position="961"/>
    </location>
</feature>
<feature type="transmembrane region" description="Helical" evidence="2">
    <location>
        <begin position="920"/>
        <end position="938"/>
    </location>
</feature>
<dbReference type="Pfam" id="PF04419">
    <property type="entry name" value="SERF-like_N"/>
    <property type="match status" value="1"/>
</dbReference>
<feature type="transmembrane region" description="Helical" evidence="2">
    <location>
        <begin position="1034"/>
        <end position="1057"/>
    </location>
</feature>
<feature type="compositionally biased region" description="Basic and acidic residues" evidence="1">
    <location>
        <begin position="1146"/>
        <end position="1160"/>
    </location>
</feature>
<dbReference type="EMBL" id="LHPF02000070">
    <property type="protein sequence ID" value="PSC67260.1"/>
    <property type="molecule type" value="Genomic_DNA"/>
</dbReference>
<feature type="region of interest" description="Disordered" evidence="1">
    <location>
        <begin position="676"/>
        <end position="697"/>
    </location>
</feature>
<dbReference type="InterPro" id="IPR007513">
    <property type="entry name" value="SERF-like_N"/>
</dbReference>
<dbReference type="STRING" id="554055.A0A2P6UZJ6"/>
<dbReference type="PANTHER" id="PTHR34809:SF1">
    <property type="entry name" value="MALTOSE EXCESS PROTEIN 1, CHLOROPLASTIC-RELATED"/>
    <property type="match status" value="1"/>
</dbReference>
<feature type="region of interest" description="Disordered" evidence="1">
    <location>
        <begin position="639"/>
        <end position="664"/>
    </location>
</feature>
<comment type="caution">
    <text evidence="4">The sequence shown here is derived from an EMBL/GenBank/DDBJ whole genome shotgun (WGS) entry which is preliminary data.</text>
</comment>
<sequence>MSLGKPEAWGELLLDGMPGVGLLDDLQLECGLGLPPGLDDLGLDLSDGAFVGDAAASARSHPTSSDLLESLQLDAAAFGKPSSGTPSGSGSDSPVVLPLVHGAAAPSPSPLRSCVGLGHNRASPATSESEAPEGDAGGRGGGGGAASGQPGSRQQMSEEEKRLARMQRNRENAQLSRQRKKQQLSELDARCTLLTRHNAQLTGAVQRLTAENAALRQQLALVCQQAGRNAAAATAAAAAAAKPAAAAAKSAAAPAPKPAAAAAVAAVPRPAGAVPVAANAGAALAAPAAKGAATPATPAAAGVAAAPQAVTLTATPSATSAAAAAVAARGLLPFPLMPFTGLLPRAFPGQQQQQQQQQIKRPAPTAAPAAQQQPAPAAPAVKPAAAPAARAPKRARTAAGASTAFLALFSLFMFAGPFSPAPLTTTTAPGTALAGPGALAGAQRTLQALPDGTAAAAAAAATAGKYLVLAGDSGLHRPGRGLQALPAAASDGLLSRQHPTAAFDGSSAGGGGATLGASHMQRLLNSTLQALLLEPGNAQLEAAALQRLQELGPVALLLDADAPGAPRGANPLAASVAFPQLADQLFGGAGLEVPQVCQKMLEFDASSVPHAARSRRSLERYVLGATGFRGRSLASGKAGVGAALPPAQGGGPAGGGHAAHGGGTLRIEEEPAGFEDAEGELDGSSGSGLGGGKGGFGGGVRGGGSPGLLSAPGAADGPLLVSVLLPANASGGGNGSAPGDAKLAAIDKVFVVLLHPAERYVTYSCALPRAVVLGVAPAREFPRSQWGELTTRLVAASTLPFLFLFLPQLLKNHANLMAGRPEALAGLSWLGFLTGLGGNSLLLSYFAAKQETNAVVVQALGVASSFAVLTQICAAGHMPRVALAALAVVVALQAFLTALKLTGRLDASKAGQKLWRCWQALLGLAGLAGVPGVLWATFVPASPSLLPSALTLAVGCGAAAADAAGRLPAALRGAWAAASAWTATALFMLQPISQLVVNFTDPASLQGLSLATILLAGGGNALMVPRALWTRDWVWLTGCLWGSLFFGWAQLLSMFLGRSPATGARNLPAPLFAACTALLWGWSTAINSVQALPASGRCSCLPSKHAQHPAMTRGNQREEARAKNLKKAAGKGVASKDLGDGLTPAQRKERDAKALQEKTAKKAEAAAAAAAKK</sequence>
<dbReference type="SUPFAM" id="SSF57959">
    <property type="entry name" value="Leucine zipper domain"/>
    <property type="match status" value="1"/>
</dbReference>
<feature type="transmembrane region" description="Helical" evidence="2">
    <location>
        <begin position="1069"/>
        <end position="1089"/>
    </location>
</feature>
<feature type="transmembrane region" description="Helical" evidence="2">
    <location>
        <begin position="855"/>
        <end position="875"/>
    </location>
</feature>
<feature type="region of interest" description="Disordered" evidence="1">
    <location>
        <begin position="1123"/>
        <end position="1160"/>
    </location>
</feature>
<feature type="region of interest" description="Disordered" evidence="1">
    <location>
        <begin position="107"/>
        <end position="182"/>
    </location>
</feature>
<dbReference type="GO" id="GO:0009941">
    <property type="term" value="C:chloroplast envelope"/>
    <property type="evidence" value="ECO:0007669"/>
    <property type="project" value="TreeGrafter"/>
</dbReference>
<evidence type="ECO:0000256" key="1">
    <source>
        <dbReference type="SAM" id="MobiDB-lite"/>
    </source>
</evidence>
<feature type="transmembrane region" description="Helical" evidence="2">
    <location>
        <begin position="973"/>
        <end position="992"/>
    </location>
</feature>
<feature type="compositionally biased region" description="Gly residues" evidence="1">
    <location>
        <begin position="648"/>
        <end position="664"/>
    </location>
</feature>